<dbReference type="EMBL" id="JALLPB020000216">
    <property type="protein sequence ID" value="KAL3812110.1"/>
    <property type="molecule type" value="Genomic_DNA"/>
</dbReference>
<proteinExistence type="predicted"/>
<evidence type="ECO:0000313" key="3">
    <source>
        <dbReference type="Proteomes" id="UP001530377"/>
    </source>
</evidence>
<keyword evidence="3" id="KW-1185">Reference proteome</keyword>
<sequence>MEEGSKEPPMEEKGDARNAVSSPLPSISESRIVLPQTKAEGDGWGSIQSGIVIGTTSSPASPQRGSLSSIASLVLIKSRNDRIKDIKEATDESFIFGVSPHGKTQGYAGGSAEILLGSNIAANEEVFVAAQDNALTACVLDYSGLCNNVTDRQVPPSAVAIKSVLNSDANDDCVSGMEGDGNICASVGGARTYNTKG</sequence>
<reference evidence="2 3" key="1">
    <citation type="submission" date="2024-10" db="EMBL/GenBank/DDBJ databases">
        <title>Updated reference genomes for cyclostephanoid diatoms.</title>
        <authorList>
            <person name="Roberts W.R."/>
            <person name="Alverson A.J."/>
        </authorList>
    </citation>
    <scope>NUCLEOTIDE SEQUENCE [LARGE SCALE GENOMIC DNA]</scope>
    <source>
        <strain evidence="2 3">AJA228-03</strain>
    </source>
</reference>
<dbReference type="AlphaFoldDB" id="A0ABD3RGR2"/>
<dbReference type="Proteomes" id="UP001530377">
    <property type="component" value="Unassembled WGS sequence"/>
</dbReference>
<comment type="caution">
    <text evidence="2">The sequence shown here is derived from an EMBL/GenBank/DDBJ whole genome shotgun (WGS) entry which is preliminary data.</text>
</comment>
<gene>
    <name evidence="2" type="ORF">ACHAXA_009445</name>
</gene>
<evidence type="ECO:0000313" key="2">
    <source>
        <dbReference type="EMBL" id="KAL3812110.1"/>
    </source>
</evidence>
<accession>A0ABD3RGR2</accession>
<feature type="compositionally biased region" description="Polar residues" evidence="1">
    <location>
        <begin position="19"/>
        <end position="29"/>
    </location>
</feature>
<protein>
    <submittedName>
        <fullName evidence="2">Uncharacterized protein</fullName>
    </submittedName>
</protein>
<name>A0ABD3RGR2_9STRA</name>
<evidence type="ECO:0000256" key="1">
    <source>
        <dbReference type="SAM" id="MobiDB-lite"/>
    </source>
</evidence>
<feature type="region of interest" description="Disordered" evidence="1">
    <location>
        <begin position="1"/>
        <end position="32"/>
    </location>
</feature>
<feature type="compositionally biased region" description="Basic and acidic residues" evidence="1">
    <location>
        <begin position="1"/>
        <end position="16"/>
    </location>
</feature>
<organism evidence="2 3">
    <name type="scientific">Cyclostephanos tholiformis</name>
    <dbReference type="NCBI Taxonomy" id="382380"/>
    <lineage>
        <taxon>Eukaryota</taxon>
        <taxon>Sar</taxon>
        <taxon>Stramenopiles</taxon>
        <taxon>Ochrophyta</taxon>
        <taxon>Bacillariophyta</taxon>
        <taxon>Coscinodiscophyceae</taxon>
        <taxon>Thalassiosirophycidae</taxon>
        <taxon>Stephanodiscales</taxon>
        <taxon>Stephanodiscaceae</taxon>
        <taxon>Cyclostephanos</taxon>
    </lineage>
</organism>